<organism evidence="2 3">
    <name type="scientific">Monoraphidium neglectum</name>
    <dbReference type="NCBI Taxonomy" id="145388"/>
    <lineage>
        <taxon>Eukaryota</taxon>
        <taxon>Viridiplantae</taxon>
        <taxon>Chlorophyta</taxon>
        <taxon>core chlorophytes</taxon>
        <taxon>Chlorophyceae</taxon>
        <taxon>CS clade</taxon>
        <taxon>Sphaeropleales</taxon>
        <taxon>Selenastraceae</taxon>
        <taxon>Monoraphidium</taxon>
    </lineage>
</organism>
<dbReference type="AlphaFoldDB" id="A0A0D2KR59"/>
<feature type="transmembrane region" description="Helical" evidence="1">
    <location>
        <begin position="181"/>
        <end position="199"/>
    </location>
</feature>
<evidence type="ECO:0000256" key="1">
    <source>
        <dbReference type="SAM" id="Phobius"/>
    </source>
</evidence>
<dbReference type="Proteomes" id="UP000054498">
    <property type="component" value="Unassembled WGS sequence"/>
</dbReference>
<feature type="transmembrane region" description="Helical" evidence="1">
    <location>
        <begin position="70"/>
        <end position="91"/>
    </location>
</feature>
<evidence type="ECO:0000313" key="3">
    <source>
        <dbReference type="Proteomes" id="UP000054498"/>
    </source>
</evidence>
<reference evidence="2 3" key="1">
    <citation type="journal article" date="2013" name="BMC Genomics">
        <title>Reconstruction of the lipid metabolism for the microalga Monoraphidium neglectum from its genome sequence reveals characteristics suitable for biofuel production.</title>
        <authorList>
            <person name="Bogen C."/>
            <person name="Al-Dilaimi A."/>
            <person name="Albersmeier A."/>
            <person name="Wichmann J."/>
            <person name="Grundmann M."/>
            <person name="Rupp O."/>
            <person name="Lauersen K.J."/>
            <person name="Blifernez-Klassen O."/>
            <person name="Kalinowski J."/>
            <person name="Goesmann A."/>
            <person name="Mussgnug J.H."/>
            <person name="Kruse O."/>
        </authorList>
    </citation>
    <scope>NUCLEOTIDE SEQUENCE [LARGE SCALE GENOMIC DNA]</scope>
    <source>
        <strain evidence="2 3">SAG 48.87</strain>
    </source>
</reference>
<keyword evidence="1" id="KW-1133">Transmembrane helix</keyword>
<keyword evidence="3" id="KW-1185">Reference proteome</keyword>
<dbReference type="GeneID" id="25742773"/>
<accession>A0A0D2KR59</accession>
<dbReference type="KEGG" id="mng:MNEG_9898"/>
<name>A0A0D2KR59_9CHLO</name>
<evidence type="ECO:0000313" key="2">
    <source>
        <dbReference type="EMBL" id="KIY98063.1"/>
    </source>
</evidence>
<feature type="transmembrane region" description="Helical" evidence="1">
    <location>
        <begin position="242"/>
        <end position="265"/>
    </location>
</feature>
<sequence length="389" mass="41111">MHYHLAEKGSGAARVAPDAAAAAAGCSSRDTAALPPSEPAEADVVTAGPLLRLSDPDLEREFWRVHNSSAGLLFDGAGCLLSMWLPLAYIRSFLSAHHAWRERGPLARYCAPHAAILSALALQLALLALAPRAYRRRRMAAHFALRALRLGMNVYGTLITRDALDFWRAQLLAGGASPRRSLAATICGLPLTFLLMTVVNPCPFAFQPALGAATLATYAFGWSSGLPLVWQDEKLAEAARALCRGLSLGLIAADSAALAVFGWVGPGVVGVASRAPPSRELCCCLLRTLAMALMLAVGVALPNVIGWWVEYRSKAQFLLRSRGIALHLRSRSVARCGAWLRARGLLEGAPAGGWPAAAPGLAAGGALLLWRLADLLVASTSRACRSVCA</sequence>
<feature type="transmembrane region" description="Helical" evidence="1">
    <location>
        <begin position="205"/>
        <end position="230"/>
    </location>
</feature>
<keyword evidence="1" id="KW-0472">Membrane</keyword>
<proteinExistence type="predicted"/>
<dbReference type="EMBL" id="KK102325">
    <property type="protein sequence ID" value="KIY98063.1"/>
    <property type="molecule type" value="Genomic_DNA"/>
</dbReference>
<protein>
    <submittedName>
        <fullName evidence="2">Uncharacterized protein</fullName>
    </submittedName>
</protein>
<feature type="transmembrane region" description="Helical" evidence="1">
    <location>
        <begin position="285"/>
        <end position="309"/>
    </location>
</feature>
<feature type="transmembrane region" description="Helical" evidence="1">
    <location>
        <begin position="111"/>
        <end position="130"/>
    </location>
</feature>
<dbReference type="RefSeq" id="XP_013897083.1">
    <property type="nucleotide sequence ID" value="XM_014041629.1"/>
</dbReference>
<keyword evidence="1" id="KW-0812">Transmembrane</keyword>
<gene>
    <name evidence="2" type="ORF">MNEG_9898</name>
</gene>